<organism evidence="1">
    <name type="scientific">uncultured Caudovirales phage</name>
    <dbReference type="NCBI Taxonomy" id="2100421"/>
    <lineage>
        <taxon>Viruses</taxon>
        <taxon>Duplodnaviria</taxon>
        <taxon>Heunggongvirae</taxon>
        <taxon>Uroviricota</taxon>
        <taxon>Caudoviricetes</taxon>
        <taxon>Peduoviridae</taxon>
        <taxon>Maltschvirus</taxon>
        <taxon>Maltschvirus maltsch</taxon>
    </lineage>
</organism>
<dbReference type="EMBL" id="LR797264">
    <property type="protein sequence ID" value="CAB4197318.1"/>
    <property type="molecule type" value="Genomic_DNA"/>
</dbReference>
<evidence type="ECO:0000313" key="1">
    <source>
        <dbReference type="EMBL" id="CAB4197318.1"/>
    </source>
</evidence>
<accession>A0A6J5RUN5</accession>
<sequence>MSDKIGVLGKATATVVATATIYTCPVGKAAKGRFFVRFQGDTNTVVALLVNGLEVARNTVMTASHYNYTINGGGMFAYASGNAAPPTGLANALTAAPADPIYYLNAGDTVQYTVVTAALLAANFQFVGVETDV</sequence>
<gene>
    <name evidence="1" type="ORF">UFOVP1323_20</name>
</gene>
<proteinExistence type="predicted"/>
<protein>
    <submittedName>
        <fullName evidence="1">Uncharacterized protein</fullName>
    </submittedName>
</protein>
<name>A0A6J5RUN5_9CAUD</name>
<reference evidence="1" key="1">
    <citation type="submission" date="2020-05" db="EMBL/GenBank/DDBJ databases">
        <authorList>
            <person name="Chiriac C."/>
            <person name="Salcher M."/>
            <person name="Ghai R."/>
            <person name="Kavagutti S V."/>
        </authorList>
    </citation>
    <scope>NUCLEOTIDE SEQUENCE</scope>
</reference>